<comment type="caution">
    <text evidence="2">The sequence shown here is derived from an EMBL/GenBank/DDBJ whole genome shotgun (WGS) entry which is preliminary data.</text>
</comment>
<reference evidence="2" key="1">
    <citation type="submission" date="2016-09" db="EMBL/GenBank/DDBJ databases">
        <authorList>
            <person name="Hebert L."/>
            <person name="Moumen B."/>
        </authorList>
    </citation>
    <scope>NUCLEOTIDE SEQUENCE [LARGE SCALE GENOMIC DNA]</scope>
    <source>
        <strain evidence="2">OVI</strain>
    </source>
</reference>
<keyword evidence="3" id="KW-1185">Reference proteome</keyword>
<keyword evidence="1" id="KW-0206">Cytoskeleton</keyword>
<gene>
    <name evidence="2" type="ORF">TEOVI_000456400</name>
</gene>
<dbReference type="InterPro" id="IPR001372">
    <property type="entry name" value="Dynein_light_chain_typ-1/2"/>
</dbReference>
<accession>A0A1G4IKQ3</accession>
<organism evidence="2 3">
    <name type="scientific">Trypanosoma equiperdum</name>
    <dbReference type="NCBI Taxonomy" id="5694"/>
    <lineage>
        <taxon>Eukaryota</taxon>
        <taxon>Discoba</taxon>
        <taxon>Euglenozoa</taxon>
        <taxon>Kinetoplastea</taxon>
        <taxon>Metakinetoplastina</taxon>
        <taxon>Trypanosomatida</taxon>
        <taxon>Trypanosomatidae</taxon>
        <taxon>Trypanosoma</taxon>
    </lineage>
</organism>
<dbReference type="PANTHER" id="PTHR11886:SF60">
    <property type="entry name" value="DYNEIN LIGHT CHAIN"/>
    <property type="match status" value="1"/>
</dbReference>
<dbReference type="VEuPathDB" id="TriTrypDB:TEOVI_000456400"/>
<comment type="subcellular location">
    <subcellularLocation>
        <location evidence="1">Cytoplasm</location>
        <location evidence="1">Cytoskeleton</location>
    </subcellularLocation>
</comment>
<dbReference type="GO" id="GO:0005874">
    <property type="term" value="C:microtubule"/>
    <property type="evidence" value="ECO:0007669"/>
    <property type="project" value="UniProtKB-KW"/>
</dbReference>
<protein>
    <recommendedName>
        <fullName evidence="1">Dynein light chain</fullName>
    </recommendedName>
</protein>
<evidence type="ECO:0000313" key="2">
    <source>
        <dbReference type="EMBL" id="SCU72980.1"/>
    </source>
</evidence>
<proteinExistence type="inferred from homology"/>
<dbReference type="Pfam" id="PF01221">
    <property type="entry name" value="Dynein_light"/>
    <property type="match status" value="1"/>
</dbReference>
<dbReference type="PANTHER" id="PTHR11886">
    <property type="entry name" value="DYNEIN LIGHT CHAIN"/>
    <property type="match status" value="1"/>
</dbReference>
<dbReference type="FunFam" id="3.30.740.10:FF:000006">
    <property type="entry name" value="Dynein light chain"/>
    <property type="match status" value="1"/>
</dbReference>
<dbReference type="SUPFAM" id="SSF54648">
    <property type="entry name" value="DLC"/>
    <property type="match status" value="1"/>
</dbReference>
<dbReference type="AlphaFoldDB" id="A0A1G4IKQ3"/>
<dbReference type="GO" id="GO:0005868">
    <property type="term" value="C:cytoplasmic dynein complex"/>
    <property type="evidence" value="ECO:0007669"/>
    <property type="project" value="TreeGrafter"/>
</dbReference>
<dbReference type="InterPro" id="IPR037177">
    <property type="entry name" value="DLC_sf"/>
</dbReference>
<dbReference type="RefSeq" id="XP_067083421.1">
    <property type="nucleotide sequence ID" value="XM_067227320.1"/>
</dbReference>
<name>A0A1G4IKQ3_TRYEQ</name>
<keyword evidence="1" id="KW-0243">Dynein</keyword>
<dbReference type="SMART" id="SM01375">
    <property type="entry name" value="Dynein_light"/>
    <property type="match status" value="1"/>
</dbReference>
<evidence type="ECO:0000313" key="3">
    <source>
        <dbReference type="Proteomes" id="UP000195570"/>
    </source>
</evidence>
<dbReference type="Proteomes" id="UP000195570">
    <property type="component" value="Unassembled WGS sequence"/>
</dbReference>
<dbReference type="GeneID" id="92378504"/>
<keyword evidence="1" id="KW-0963">Cytoplasm</keyword>
<dbReference type="GO" id="GO:0045505">
    <property type="term" value="F:dynein intermediate chain binding"/>
    <property type="evidence" value="ECO:0007669"/>
    <property type="project" value="TreeGrafter"/>
</dbReference>
<sequence length="125" mass="14101">MMEDDEGLDGQQEVREVVKERPVRLTSIVRHDCSKSFANDVLEMANVVLDNLPADRMYKDVATLLKRQLDETQKGTWHVIAGSHFGANVTNDAETMVNLKIDDMYVLVFRSGPPDRPLNANDAKE</sequence>
<dbReference type="CDD" id="cd21450">
    <property type="entry name" value="DLC-like_DYNLL1-like"/>
    <property type="match status" value="1"/>
</dbReference>
<dbReference type="GO" id="GO:0007017">
    <property type="term" value="P:microtubule-based process"/>
    <property type="evidence" value="ECO:0007669"/>
    <property type="project" value="InterPro"/>
</dbReference>
<keyword evidence="1" id="KW-0505">Motor protein</keyword>
<keyword evidence="1" id="KW-0493">Microtubule</keyword>
<dbReference type="Gene3D" id="3.30.740.10">
    <property type="entry name" value="Protein Inhibitor Of Neuronal Nitric Oxide Synthase"/>
    <property type="match status" value="1"/>
</dbReference>
<evidence type="ECO:0000256" key="1">
    <source>
        <dbReference type="RuleBase" id="RU365010"/>
    </source>
</evidence>
<dbReference type="EMBL" id="CZPT02001953">
    <property type="protein sequence ID" value="SCU72980.1"/>
    <property type="molecule type" value="Genomic_DNA"/>
</dbReference>
<comment type="similarity">
    <text evidence="1">Belongs to the dynein light chain family.</text>
</comment>